<gene>
    <name evidence="1" type="ORF">CMC5_007740</name>
</gene>
<name>A0A0K1E732_CHOCO</name>
<dbReference type="STRING" id="52.CMC5_007740"/>
<sequence length="305" mass="31364">MSHWRGVLAAVTLGVLAGCSDPNEVMLVVQTDLSMPKDIDTIAIEVYKGGSNEARFLRAFPGLGDENAIARLPLTLGLYADEPGTPIRVVAYARRNGELGEVRIYREVVTTLPEGRAAALHVPLQYLCEGSGTQSGTSAVDALCPSGQTCVAGICQSSTVDSAELPDYAPEAIFGGGDGESGGACFDVEACLSGASEAVVDTSDCTVEVEGDVNVALRTAPTGAGTDGKGFCVDVGCVVALDEGVATGYALQEGKVQLPQGVCAKYRQDGVPGRVDAVMTAPVRDGCPKKHIGLPTCGPWSAAGR</sequence>
<evidence type="ECO:0000313" key="2">
    <source>
        <dbReference type="Proteomes" id="UP000067626"/>
    </source>
</evidence>
<accession>A0A0K1E732</accession>
<dbReference type="KEGG" id="ccro:CMC5_007740"/>
<evidence type="ECO:0000313" key="1">
    <source>
        <dbReference type="EMBL" id="AKT36654.1"/>
    </source>
</evidence>
<proteinExistence type="predicted"/>
<dbReference type="RefSeq" id="WP_050429142.1">
    <property type="nucleotide sequence ID" value="NZ_CP012159.1"/>
</dbReference>
<protein>
    <recommendedName>
        <fullName evidence="3">Lipoprotein</fullName>
    </recommendedName>
</protein>
<dbReference type="PROSITE" id="PS51257">
    <property type="entry name" value="PROKAR_LIPOPROTEIN"/>
    <property type="match status" value="1"/>
</dbReference>
<dbReference type="EMBL" id="CP012159">
    <property type="protein sequence ID" value="AKT36654.1"/>
    <property type="molecule type" value="Genomic_DNA"/>
</dbReference>
<dbReference type="AlphaFoldDB" id="A0A0K1E732"/>
<evidence type="ECO:0008006" key="3">
    <source>
        <dbReference type="Google" id="ProtNLM"/>
    </source>
</evidence>
<keyword evidence="2" id="KW-1185">Reference proteome</keyword>
<organism evidence="1 2">
    <name type="scientific">Chondromyces crocatus</name>
    <dbReference type="NCBI Taxonomy" id="52"/>
    <lineage>
        <taxon>Bacteria</taxon>
        <taxon>Pseudomonadati</taxon>
        <taxon>Myxococcota</taxon>
        <taxon>Polyangia</taxon>
        <taxon>Polyangiales</taxon>
        <taxon>Polyangiaceae</taxon>
        <taxon>Chondromyces</taxon>
    </lineage>
</organism>
<dbReference type="OrthoDB" id="111868at2"/>
<dbReference type="Proteomes" id="UP000067626">
    <property type="component" value="Chromosome"/>
</dbReference>
<reference evidence="1 2" key="1">
    <citation type="submission" date="2015-07" db="EMBL/GenBank/DDBJ databases">
        <title>Genome analysis of myxobacterium Chondromyces crocatus Cm c5 reveals a high potential for natural compound synthesis and the genetic basis for the loss of fruiting body formation.</title>
        <authorList>
            <person name="Zaburannyi N."/>
            <person name="Bunk B."/>
            <person name="Maier J."/>
            <person name="Overmann J."/>
            <person name="Mueller R."/>
        </authorList>
    </citation>
    <scope>NUCLEOTIDE SEQUENCE [LARGE SCALE GENOMIC DNA]</scope>
    <source>
        <strain evidence="1 2">Cm c5</strain>
    </source>
</reference>